<dbReference type="NCBIfam" id="TIGR02532">
    <property type="entry name" value="IV_pilin_GFxxxE"/>
    <property type="match status" value="1"/>
</dbReference>
<keyword evidence="3 6" id="KW-0812">Transmembrane</keyword>
<dbReference type="Pfam" id="PF07963">
    <property type="entry name" value="N_methyl"/>
    <property type="match status" value="1"/>
</dbReference>
<dbReference type="Pfam" id="PF16734">
    <property type="entry name" value="Pilin_GH"/>
    <property type="match status" value="1"/>
</dbReference>
<feature type="transmembrane region" description="Helical" evidence="6">
    <location>
        <begin position="21"/>
        <end position="42"/>
    </location>
</feature>
<sequence>MNTQFKVKFLNHLAKKKNNKGFTLIELLVVVIIIGVLAAIALPNLLSQVAKGRQAEAKTNLGALNRAQQAYRLEKATFANAMTRLPIQMDSGQYYTVTVVGGTVVGANHLASSLPAYTNDIKDYTSAVGQLADGTYSAIVCEQNTNPSLNNIGPAVATGTAACGTNSEAVN</sequence>
<name>A0A2T1LTZ0_9CHRO</name>
<comment type="subcellular location">
    <subcellularLocation>
        <location evidence="1">Membrane</location>
        <topology evidence="1">Single-pass membrane protein</topology>
    </subcellularLocation>
</comment>
<dbReference type="InterPro" id="IPR000983">
    <property type="entry name" value="Bac_GSPG_pilin"/>
</dbReference>
<gene>
    <name evidence="7" type="ORF">C7H19_18750</name>
</gene>
<dbReference type="Gene3D" id="3.30.700.10">
    <property type="entry name" value="Glycoprotein, Type 4 Pilin"/>
    <property type="match status" value="1"/>
</dbReference>
<keyword evidence="5 6" id="KW-0472">Membrane</keyword>
<dbReference type="PROSITE" id="PS00409">
    <property type="entry name" value="PROKAR_NTER_METHYL"/>
    <property type="match status" value="1"/>
</dbReference>
<reference evidence="7 8" key="2">
    <citation type="submission" date="2018-03" db="EMBL/GenBank/DDBJ databases">
        <authorList>
            <person name="Keele B.F."/>
        </authorList>
    </citation>
    <scope>NUCLEOTIDE SEQUENCE [LARGE SCALE GENOMIC DNA]</scope>
    <source>
        <strain evidence="7 8">CCALA 016</strain>
    </source>
</reference>
<dbReference type="SUPFAM" id="SSF54523">
    <property type="entry name" value="Pili subunits"/>
    <property type="match status" value="1"/>
</dbReference>
<dbReference type="PRINTS" id="PR00813">
    <property type="entry name" value="BCTERIALGSPG"/>
</dbReference>
<dbReference type="OrthoDB" id="467711at2"/>
<evidence type="ECO:0000256" key="3">
    <source>
        <dbReference type="ARBA" id="ARBA00022692"/>
    </source>
</evidence>
<reference evidence="7 8" key="1">
    <citation type="submission" date="2018-03" db="EMBL/GenBank/DDBJ databases">
        <title>The ancient ancestry and fast evolution of plastids.</title>
        <authorList>
            <person name="Moore K.R."/>
            <person name="Magnabosco C."/>
            <person name="Momper L."/>
            <person name="Gold D.A."/>
            <person name="Bosak T."/>
            <person name="Fournier G.P."/>
        </authorList>
    </citation>
    <scope>NUCLEOTIDE SEQUENCE [LARGE SCALE GENOMIC DNA]</scope>
    <source>
        <strain evidence="7 8">CCALA 016</strain>
    </source>
</reference>
<keyword evidence="8" id="KW-1185">Reference proteome</keyword>
<evidence type="ECO:0000256" key="6">
    <source>
        <dbReference type="SAM" id="Phobius"/>
    </source>
</evidence>
<evidence type="ECO:0000256" key="2">
    <source>
        <dbReference type="ARBA" id="ARBA00022481"/>
    </source>
</evidence>
<keyword evidence="4 6" id="KW-1133">Transmembrane helix</keyword>
<dbReference type="EMBL" id="PXOH01000026">
    <property type="protein sequence ID" value="PSF34469.1"/>
    <property type="molecule type" value="Genomic_DNA"/>
</dbReference>
<dbReference type="Proteomes" id="UP000239001">
    <property type="component" value="Unassembled WGS sequence"/>
</dbReference>
<dbReference type="GO" id="GO:0016020">
    <property type="term" value="C:membrane"/>
    <property type="evidence" value="ECO:0007669"/>
    <property type="project" value="UniProtKB-SubCell"/>
</dbReference>
<dbReference type="GO" id="GO:0015627">
    <property type="term" value="C:type II protein secretion system complex"/>
    <property type="evidence" value="ECO:0007669"/>
    <property type="project" value="InterPro"/>
</dbReference>
<evidence type="ECO:0000313" key="8">
    <source>
        <dbReference type="Proteomes" id="UP000239001"/>
    </source>
</evidence>
<protein>
    <submittedName>
        <fullName evidence="7">Pili assembly chaperone</fullName>
    </submittedName>
</protein>
<dbReference type="RefSeq" id="WP_106458452.1">
    <property type="nucleotide sequence ID" value="NZ_PXOH01000026.1"/>
</dbReference>
<proteinExistence type="predicted"/>
<evidence type="ECO:0000256" key="4">
    <source>
        <dbReference type="ARBA" id="ARBA00022989"/>
    </source>
</evidence>
<dbReference type="InterPro" id="IPR031975">
    <property type="entry name" value="Pilin_GH"/>
</dbReference>
<organism evidence="7 8">
    <name type="scientific">Aphanothece hegewaldii CCALA 016</name>
    <dbReference type="NCBI Taxonomy" id="2107694"/>
    <lineage>
        <taxon>Bacteria</taxon>
        <taxon>Bacillati</taxon>
        <taxon>Cyanobacteriota</taxon>
        <taxon>Cyanophyceae</taxon>
        <taxon>Oscillatoriophycideae</taxon>
        <taxon>Chroococcales</taxon>
        <taxon>Aphanothecaceae</taxon>
        <taxon>Aphanothece</taxon>
    </lineage>
</organism>
<evidence type="ECO:0000313" key="7">
    <source>
        <dbReference type="EMBL" id="PSF34469.1"/>
    </source>
</evidence>
<evidence type="ECO:0000256" key="5">
    <source>
        <dbReference type="ARBA" id="ARBA00023136"/>
    </source>
</evidence>
<dbReference type="GO" id="GO:0015628">
    <property type="term" value="P:protein secretion by the type II secretion system"/>
    <property type="evidence" value="ECO:0007669"/>
    <property type="project" value="InterPro"/>
</dbReference>
<dbReference type="AlphaFoldDB" id="A0A2T1LTZ0"/>
<dbReference type="PANTHER" id="PTHR30093">
    <property type="entry name" value="GENERAL SECRETION PATHWAY PROTEIN G"/>
    <property type="match status" value="1"/>
</dbReference>
<evidence type="ECO:0000256" key="1">
    <source>
        <dbReference type="ARBA" id="ARBA00004167"/>
    </source>
</evidence>
<accession>A0A2T1LTZ0</accession>
<dbReference type="PANTHER" id="PTHR30093:SF44">
    <property type="entry name" value="TYPE II SECRETION SYSTEM CORE PROTEIN G"/>
    <property type="match status" value="1"/>
</dbReference>
<dbReference type="InterPro" id="IPR012902">
    <property type="entry name" value="N_methyl_site"/>
</dbReference>
<dbReference type="InterPro" id="IPR045584">
    <property type="entry name" value="Pilin-like"/>
</dbReference>
<comment type="caution">
    <text evidence="7">The sequence shown here is derived from an EMBL/GenBank/DDBJ whole genome shotgun (WGS) entry which is preliminary data.</text>
</comment>
<keyword evidence="2" id="KW-0488">Methylation</keyword>